<dbReference type="InterPro" id="IPR052709">
    <property type="entry name" value="Transposase-MT_Hybrid"/>
</dbReference>
<dbReference type="PANTHER" id="PTHR46060">
    <property type="entry name" value="MARINER MOS1 TRANSPOSASE-LIKE PROTEIN"/>
    <property type="match status" value="1"/>
</dbReference>
<comment type="caution">
    <text evidence="1">The sequence shown here is derived from an EMBL/GenBank/DDBJ whole genome shotgun (WGS) entry which is preliminary data.</text>
</comment>
<accession>A0AA88I301</accession>
<sequence>MQHSLEQRYAIKFCVKLAKSPTKTFDIIKQAYPDVTLARSNAFWWHQALLEGQEEVANEDNAGIPSTNTDNVACVYTVLNSYHRLSIRLIAQMSNLPKSIVCDIVLVHLMCKACTKMVPKMLSDDLKLLQGKVWQENFSICERDPQF</sequence>
<dbReference type="AlphaFoldDB" id="A0AA88I301"/>
<gene>
    <name evidence="1" type="ORF">QYM36_004438</name>
</gene>
<name>A0AA88I301_ARTSF</name>
<dbReference type="Proteomes" id="UP001187531">
    <property type="component" value="Unassembled WGS sequence"/>
</dbReference>
<dbReference type="EMBL" id="JAVRJZ010000007">
    <property type="protein sequence ID" value="KAK2720559.1"/>
    <property type="molecule type" value="Genomic_DNA"/>
</dbReference>
<keyword evidence="2" id="KW-1185">Reference proteome</keyword>
<dbReference type="PANTHER" id="PTHR46060:SF1">
    <property type="entry name" value="MARINER MOS1 TRANSPOSASE-LIKE PROTEIN"/>
    <property type="match status" value="1"/>
</dbReference>
<organism evidence="1 2">
    <name type="scientific">Artemia franciscana</name>
    <name type="common">Brine shrimp</name>
    <name type="synonym">Artemia sanfranciscana</name>
    <dbReference type="NCBI Taxonomy" id="6661"/>
    <lineage>
        <taxon>Eukaryota</taxon>
        <taxon>Metazoa</taxon>
        <taxon>Ecdysozoa</taxon>
        <taxon>Arthropoda</taxon>
        <taxon>Crustacea</taxon>
        <taxon>Branchiopoda</taxon>
        <taxon>Anostraca</taxon>
        <taxon>Artemiidae</taxon>
        <taxon>Artemia</taxon>
    </lineage>
</organism>
<evidence type="ECO:0008006" key="3">
    <source>
        <dbReference type="Google" id="ProtNLM"/>
    </source>
</evidence>
<evidence type="ECO:0000313" key="1">
    <source>
        <dbReference type="EMBL" id="KAK2720559.1"/>
    </source>
</evidence>
<protein>
    <recommendedName>
        <fullName evidence="3">Mos1 transposase HTH domain-containing protein</fullName>
    </recommendedName>
</protein>
<reference evidence="1" key="1">
    <citation type="submission" date="2023-07" db="EMBL/GenBank/DDBJ databases">
        <title>Chromosome-level genome assembly of Artemia franciscana.</title>
        <authorList>
            <person name="Jo E."/>
        </authorList>
    </citation>
    <scope>NUCLEOTIDE SEQUENCE</scope>
    <source>
        <tissue evidence="1">Whole body</tissue>
    </source>
</reference>
<evidence type="ECO:0000313" key="2">
    <source>
        <dbReference type="Proteomes" id="UP001187531"/>
    </source>
</evidence>
<proteinExistence type="predicted"/>